<gene>
    <name evidence="2" type="ORF">KK060_13145</name>
</gene>
<evidence type="ECO:0008006" key="4">
    <source>
        <dbReference type="Google" id="ProtNLM"/>
    </source>
</evidence>
<feature type="chain" id="PRO_5047291091" description="WG repeat-containing protein" evidence="1">
    <location>
        <begin position="19"/>
        <end position="227"/>
    </location>
</feature>
<evidence type="ECO:0000313" key="2">
    <source>
        <dbReference type="EMBL" id="MBT1704233.1"/>
    </source>
</evidence>
<feature type="signal peptide" evidence="1">
    <location>
        <begin position="1"/>
        <end position="18"/>
    </location>
</feature>
<protein>
    <recommendedName>
        <fullName evidence="4">WG repeat-containing protein</fullName>
    </recommendedName>
</protein>
<name>A0ABS5VS08_9BACT</name>
<organism evidence="2 3">
    <name type="scientific">Chryseosolibacter indicus</name>
    <dbReference type="NCBI Taxonomy" id="2782351"/>
    <lineage>
        <taxon>Bacteria</taxon>
        <taxon>Pseudomonadati</taxon>
        <taxon>Bacteroidota</taxon>
        <taxon>Cytophagia</taxon>
        <taxon>Cytophagales</taxon>
        <taxon>Chryseotaleaceae</taxon>
        <taxon>Chryseosolibacter</taxon>
    </lineage>
</organism>
<proteinExistence type="predicted"/>
<comment type="caution">
    <text evidence="2">The sequence shown here is derived from an EMBL/GenBank/DDBJ whole genome shotgun (WGS) entry which is preliminary data.</text>
</comment>
<evidence type="ECO:0000313" key="3">
    <source>
        <dbReference type="Proteomes" id="UP000772618"/>
    </source>
</evidence>
<dbReference type="EMBL" id="JAHESD010000027">
    <property type="protein sequence ID" value="MBT1704233.1"/>
    <property type="molecule type" value="Genomic_DNA"/>
</dbReference>
<dbReference type="RefSeq" id="WP_254154191.1">
    <property type="nucleotide sequence ID" value="NZ_JAHESD010000027.1"/>
</dbReference>
<reference evidence="2 3" key="1">
    <citation type="submission" date="2021-05" db="EMBL/GenBank/DDBJ databases">
        <title>A Polyphasic approach of four new species of the genus Ohtaekwangia: Ohtaekwangia histidinii sp. nov., Ohtaekwangia cretensis sp. nov., Ohtaekwangia indiensis sp. nov., Ohtaekwangia reichenbachii sp. nov. from diverse environment.</title>
        <authorList>
            <person name="Octaviana S."/>
        </authorList>
    </citation>
    <scope>NUCLEOTIDE SEQUENCE [LARGE SCALE GENOMIC DNA]</scope>
    <source>
        <strain evidence="2 3">PWU20</strain>
    </source>
</reference>
<sequence length="227" mass="26574">MFRLVYLLLLFCVTHAFSQELVWHAHSVYKTVPHDTASAYKEFYLASLDYVKEGKVQWTIDVPEQMRKHVALSTFVHQFKEANKAPVDINDQKDFLRCPEYISDNAVIISHKNGVLILSKKTGEILEEILYPQEQQFYVDSGRFAITKGSKVWSGIIIQHGATFIWPVEEYIFHFNGTQLFIFRDNKLFHTITYNAKEHLKKSERGKLKAVFKYRKYKVTVEGIVYL</sequence>
<dbReference type="Proteomes" id="UP000772618">
    <property type="component" value="Unassembled WGS sequence"/>
</dbReference>
<accession>A0ABS5VS08</accession>
<keyword evidence="1" id="KW-0732">Signal</keyword>
<evidence type="ECO:0000256" key="1">
    <source>
        <dbReference type="SAM" id="SignalP"/>
    </source>
</evidence>
<keyword evidence="3" id="KW-1185">Reference proteome</keyword>